<organism evidence="2 3">
    <name type="scientific">Neolentinus lepideus HHB14362 ss-1</name>
    <dbReference type="NCBI Taxonomy" id="1314782"/>
    <lineage>
        <taxon>Eukaryota</taxon>
        <taxon>Fungi</taxon>
        <taxon>Dikarya</taxon>
        <taxon>Basidiomycota</taxon>
        <taxon>Agaricomycotina</taxon>
        <taxon>Agaricomycetes</taxon>
        <taxon>Gloeophyllales</taxon>
        <taxon>Gloeophyllaceae</taxon>
        <taxon>Neolentinus</taxon>
    </lineage>
</organism>
<evidence type="ECO:0000313" key="3">
    <source>
        <dbReference type="Proteomes" id="UP000076761"/>
    </source>
</evidence>
<accession>A0A165NSQ8</accession>
<dbReference type="EMBL" id="KV425627">
    <property type="protein sequence ID" value="KZT20053.1"/>
    <property type="molecule type" value="Genomic_DNA"/>
</dbReference>
<proteinExistence type="predicted"/>
<reference evidence="2 3" key="1">
    <citation type="journal article" date="2016" name="Mol. Biol. Evol.">
        <title>Comparative Genomics of Early-Diverging Mushroom-Forming Fungi Provides Insights into the Origins of Lignocellulose Decay Capabilities.</title>
        <authorList>
            <person name="Nagy L.G."/>
            <person name="Riley R."/>
            <person name="Tritt A."/>
            <person name="Adam C."/>
            <person name="Daum C."/>
            <person name="Floudas D."/>
            <person name="Sun H."/>
            <person name="Yadav J.S."/>
            <person name="Pangilinan J."/>
            <person name="Larsson K.H."/>
            <person name="Matsuura K."/>
            <person name="Barry K."/>
            <person name="Labutti K."/>
            <person name="Kuo R."/>
            <person name="Ohm R.A."/>
            <person name="Bhattacharya S.S."/>
            <person name="Shirouzu T."/>
            <person name="Yoshinaga Y."/>
            <person name="Martin F.M."/>
            <person name="Grigoriev I.V."/>
            <person name="Hibbett D.S."/>
        </authorList>
    </citation>
    <scope>NUCLEOTIDE SEQUENCE [LARGE SCALE GENOMIC DNA]</scope>
    <source>
        <strain evidence="2 3">HHB14362 ss-1</strain>
    </source>
</reference>
<dbReference type="AlphaFoldDB" id="A0A165NSQ8"/>
<keyword evidence="3" id="KW-1185">Reference proteome</keyword>
<name>A0A165NSQ8_9AGAM</name>
<evidence type="ECO:0000313" key="2">
    <source>
        <dbReference type="EMBL" id="KZT20053.1"/>
    </source>
</evidence>
<feature type="compositionally biased region" description="Acidic residues" evidence="1">
    <location>
        <begin position="287"/>
        <end position="298"/>
    </location>
</feature>
<protein>
    <submittedName>
        <fullName evidence="2">Uncharacterized protein</fullName>
    </submittedName>
</protein>
<feature type="compositionally biased region" description="Basic and acidic residues" evidence="1">
    <location>
        <begin position="239"/>
        <end position="258"/>
    </location>
</feature>
<gene>
    <name evidence="2" type="ORF">NEOLEDRAFT_1182880</name>
</gene>
<sequence length="342" mass="36581">MNSRATAVSPMATLAICTLMRCQQPLATKVSWKGCSLSTGIVSNAECLQVDVEHHSAPSGSRVCIPQMHIKIVDEGEDAPPSSPEVALQLLSGSSGSGLPAPDPNVTATWPCSCQVVAAMENAEAGPSKSTPVGEKRLCDREEGMLPPKCVCFQGLDIGSQVFDAHDPSQLLGMVTSIPTRPPPPPSTPSASEDRSLQEWVTAMEAHQVHLEAHISALEHNGQVFQVALFPGPPLGHAEAARDHEPTGKDGREDFGEWREEEEEEGWGLNDNECNSAESSDHGSYSEPEDAEWEDSENECDRALVVDEEEGNDSSLSVDSLEEEANALIAQYAPHDVAPSLV</sequence>
<feature type="region of interest" description="Disordered" evidence="1">
    <location>
        <begin position="236"/>
        <end position="320"/>
    </location>
</feature>
<dbReference type="Proteomes" id="UP000076761">
    <property type="component" value="Unassembled WGS sequence"/>
</dbReference>
<dbReference type="OrthoDB" id="3323237at2759"/>
<evidence type="ECO:0000256" key="1">
    <source>
        <dbReference type="SAM" id="MobiDB-lite"/>
    </source>
</evidence>
<dbReference type="InParanoid" id="A0A165NSQ8"/>